<keyword evidence="2" id="KW-1185">Reference proteome</keyword>
<reference evidence="2" key="1">
    <citation type="journal article" date="2020" name="Nat. Commun.">
        <title>Genome sequence of the cluster root forming white lupin.</title>
        <authorList>
            <person name="Hufnagel B."/>
            <person name="Marques A."/>
            <person name="Soriano A."/>
            <person name="Marques L."/>
            <person name="Divol F."/>
            <person name="Doumas P."/>
            <person name="Sallet E."/>
            <person name="Mancinotti D."/>
            <person name="Carrere S."/>
            <person name="Marande W."/>
            <person name="Arribat S."/>
            <person name="Keller J."/>
            <person name="Huneau C."/>
            <person name="Blein T."/>
            <person name="Aime D."/>
            <person name="Laguerre M."/>
            <person name="Taylor J."/>
            <person name="Schubert V."/>
            <person name="Nelson M."/>
            <person name="Geu-Flores F."/>
            <person name="Crespi M."/>
            <person name="Gallardo-Guerrero K."/>
            <person name="Delaux P.-M."/>
            <person name="Salse J."/>
            <person name="Berges H."/>
            <person name="Guyot R."/>
            <person name="Gouzy J."/>
            <person name="Peret B."/>
        </authorList>
    </citation>
    <scope>NUCLEOTIDE SEQUENCE [LARGE SCALE GENOMIC DNA]</scope>
    <source>
        <strain evidence="2">cv. Amiga</strain>
    </source>
</reference>
<gene>
    <name evidence="1" type="ORF">Lalb_Chr10g0097511</name>
</gene>
<sequence length="67" mass="8019">MVIGKLDIDGLKHSCQICFLEQLYYELLEIKSVRKREEKPTPTLLECPTLFVLWSTMRDTKFLKHYQ</sequence>
<comment type="caution">
    <text evidence="1">The sequence shown here is derived from an EMBL/GenBank/DDBJ whole genome shotgun (WGS) entry which is preliminary data.</text>
</comment>
<protein>
    <submittedName>
        <fullName evidence="1">Uncharacterized protein</fullName>
    </submittedName>
</protein>
<dbReference type="Proteomes" id="UP000447434">
    <property type="component" value="Chromosome 10"/>
</dbReference>
<name>A0A6A4PW02_LUPAL</name>
<dbReference type="AlphaFoldDB" id="A0A6A4PW02"/>
<dbReference type="EMBL" id="WOCE01000010">
    <property type="protein sequence ID" value="KAE9605454.1"/>
    <property type="molecule type" value="Genomic_DNA"/>
</dbReference>
<evidence type="ECO:0000313" key="2">
    <source>
        <dbReference type="Proteomes" id="UP000447434"/>
    </source>
</evidence>
<evidence type="ECO:0000313" key="1">
    <source>
        <dbReference type="EMBL" id="KAE9605454.1"/>
    </source>
</evidence>
<organism evidence="1 2">
    <name type="scientific">Lupinus albus</name>
    <name type="common">White lupine</name>
    <name type="synonym">Lupinus termis</name>
    <dbReference type="NCBI Taxonomy" id="3870"/>
    <lineage>
        <taxon>Eukaryota</taxon>
        <taxon>Viridiplantae</taxon>
        <taxon>Streptophyta</taxon>
        <taxon>Embryophyta</taxon>
        <taxon>Tracheophyta</taxon>
        <taxon>Spermatophyta</taxon>
        <taxon>Magnoliopsida</taxon>
        <taxon>eudicotyledons</taxon>
        <taxon>Gunneridae</taxon>
        <taxon>Pentapetalae</taxon>
        <taxon>rosids</taxon>
        <taxon>fabids</taxon>
        <taxon>Fabales</taxon>
        <taxon>Fabaceae</taxon>
        <taxon>Papilionoideae</taxon>
        <taxon>50 kb inversion clade</taxon>
        <taxon>genistoids sensu lato</taxon>
        <taxon>core genistoids</taxon>
        <taxon>Genisteae</taxon>
        <taxon>Lupinus</taxon>
    </lineage>
</organism>
<proteinExistence type="predicted"/>
<accession>A0A6A4PW02</accession>